<dbReference type="GO" id="GO:0003677">
    <property type="term" value="F:DNA binding"/>
    <property type="evidence" value="ECO:0007669"/>
    <property type="project" value="InterPro"/>
</dbReference>
<dbReference type="SUPFAM" id="SSF53098">
    <property type="entry name" value="Ribonuclease H-like"/>
    <property type="match status" value="1"/>
</dbReference>
<organism evidence="2">
    <name type="scientific">marine sediment metagenome</name>
    <dbReference type="NCBI Taxonomy" id="412755"/>
    <lineage>
        <taxon>unclassified sequences</taxon>
        <taxon>metagenomes</taxon>
        <taxon>ecological metagenomes</taxon>
    </lineage>
</organism>
<dbReference type="GO" id="GO:0006302">
    <property type="term" value="P:double-strand break repair"/>
    <property type="evidence" value="ECO:0007669"/>
    <property type="project" value="TreeGrafter"/>
</dbReference>
<dbReference type="GO" id="GO:0008408">
    <property type="term" value="F:3'-5' exonuclease activity"/>
    <property type="evidence" value="ECO:0007669"/>
    <property type="project" value="InterPro"/>
</dbReference>
<dbReference type="Gene3D" id="1.20.1060.10">
    <property type="entry name" value="Taq DNA Polymerase, Chain T, domain 4"/>
    <property type="match status" value="1"/>
</dbReference>
<dbReference type="InterPro" id="IPR001098">
    <property type="entry name" value="DNA-dir_DNA_pol_A_palm_dom"/>
</dbReference>
<gene>
    <name evidence="2" type="ORF">LCGC14_0364330</name>
</gene>
<dbReference type="SUPFAM" id="SSF56672">
    <property type="entry name" value="DNA/RNA polymerases"/>
    <property type="match status" value="1"/>
</dbReference>
<dbReference type="InterPro" id="IPR036397">
    <property type="entry name" value="RNaseH_sf"/>
</dbReference>
<dbReference type="InterPro" id="IPR043502">
    <property type="entry name" value="DNA/RNA_pol_sf"/>
</dbReference>
<dbReference type="InterPro" id="IPR002298">
    <property type="entry name" value="DNA_polymerase_A"/>
</dbReference>
<proteinExistence type="predicted"/>
<dbReference type="InterPro" id="IPR012337">
    <property type="entry name" value="RNaseH-like_sf"/>
</dbReference>
<accession>A0A0F9TQ65</accession>
<comment type="caution">
    <text evidence="2">The sequence shown here is derived from an EMBL/GenBank/DDBJ whole genome shotgun (WGS) entry which is preliminary data.</text>
</comment>
<dbReference type="GO" id="GO:0003887">
    <property type="term" value="F:DNA-directed DNA polymerase activity"/>
    <property type="evidence" value="ECO:0007669"/>
    <property type="project" value="InterPro"/>
</dbReference>
<dbReference type="Gene3D" id="3.30.420.10">
    <property type="entry name" value="Ribonuclease H-like superfamily/Ribonuclease H"/>
    <property type="match status" value="1"/>
</dbReference>
<dbReference type="Gene3D" id="3.30.70.370">
    <property type="match status" value="1"/>
</dbReference>
<evidence type="ECO:0000313" key="2">
    <source>
        <dbReference type="EMBL" id="KKN77092.1"/>
    </source>
</evidence>
<dbReference type="Gene3D" id="1.10.150.20">
    <property type="entry name" value="5' to 3' exonuclease, C-terminal subdomain"/>
    <property type="match status" value="1"/>
</dbReference>
<sequence length="553" mass="64134">MSLVKPKPIVGLDTEVQNEPDVWCVGIADNKRRTASQDLETFPLREVMPVFHNAKYDVPRLARAGVKYDDWHDTIIEAHLLGYKPLNLPFLSETFNGVHLDKTFVKERKTKTFDQRPQETLEGCSLDAWASYQLHQQWYPELEHRGLIPLYEKEKKVTRVLWEMENRGLPLDEGRVKIAARNLIQSMGRLEITLRRYGIENPNDKTLIGQKFWRGKGRVKTTKTGQLATGKDILKAYRKPEEVEWTDAVIEWRALDKLKSTYLNKYLGLERLHPNFNQTGTISWRFSCSDPNLQNVPKSKTMPLYQLFVAPEGWTFISADYSQLELRHLANISRDKAMLDAYLRGDDLHQDALDNTPILRKMYETGDPFLMDKARRWAKVRNFGIAYGITAIGLAPKMEVEIEEAEEFIQDWYRRYPDVLPWQALQVAHAEEFGYVLTGEDRPLYVPGIHLERGRLRGHAENQCINLPVQGGGAEIVKDAMLRCNEYLVCQVHDELLYLVPTHLAEEYEKYLFEALADDRYEVPYPVEIHVGASWGDIKHIPEVMFDDDDEEE</sequence>
<protein>
    <recommendedName>
        <fullName evidence="1">DNA-directed DNA polymerase family A palm domain-containing protein</fullName>
    </recommendedName>
</protein>
<name>A0A0F9TQ65_9ZZZZ</name>
<feature type="domain" description="DNA-directed DNA polymerase family A palm" evidence="1">
    <location>
        <begin position="306"/>
        <end position="504"/>
    </location>
</feature>
<reference evidence="2" key="1">
    <citation type="journal article" date="2015" name="Nature">
        <title>Complex archaea that bridge the gap between prokaryotes and eukaryotes.</title>
        <authorList>
            <person name="Spang A."/>
            <person name="Saw J.H."/>
            <person name="Jorgensen S.L."/>
            <person name="Zaremba-Niedzwiedzka K."/>
            <person name="Martijn J."/>
            <person name="Lind A.E."/>
            <person name="van Eijk R."/>
            <person name="Schleper C."/>
            <person name="Guy L."/>
            <person name="Ettema T.J."/>
        </authorList>
    </citation>
    <scope>NUCLEOTIDE SEQUENCE</scope>
</reference>
<dbReference type="GO" id="GO:0006261">
    <property type="term" value="P:DNA-templated DNA replication"/>
    <property type="evidence" value="ECO:0007669"/>
    <property type="project" value="InterPro"/>
</dbReference>
<dbReference type="PANTHER" id="PTHR10133">
    <property type="entry name" value="DNA POLYMERASE I"/>
    <property type="match status" value="1"/>
</dbReference>
<dbReference type="Pfam" id="PF00476">
    <property type="entry name" value="DNA_pol_A"/>
    <property type="match status" value="1"/>
</dbReference>
<dbReference type="Pfam" id="PF01612">
    <property type="entry name" value="DNA_pol_A_exo1"/>
    <property type="match status" value="1"/>
</dbReference>
<evidence type="ECO:0000259" key="1">
    <source>
        <dbReference type="SMART" id="SM00482"/>
    </source>
</evidence>
<dbReference type="SMART" id="SM00482">
    <property type="entry name" value="POLAc"/>
    <property type="match status" value="1"/>
</dbReference>
<dbReference type="PRINTS" id="PR00868">
    <property type="entry name" value="DNAPOLI"/>
</dbReference>
<dbReference type="EMBL" id="LAZR01000285">
    <property type="protein sequence ID" value="KKN77092.1"/>
    <property type="molecule type" value="Genomic_DNA"/>
</dbReference>
<dbReference type="PANTHER" id="PTHR10133:SF62">
    <property type="entry name" value="DNA POLYMERASE THETA"/>
    <property type="match status" value="1"/>
</dbReference>
<dbReference type="AlphaFoldDB" id="A0A0F9TQ65"/>
<dbReference type="InterPro" id="IPR002562">
    <property type="entry name" value="3'-5'_exonuclease_dom"/>
</dbReference>